<evidence type="ECO:0000256" key="4">
    <source>
        <dbReference type="ARBA" id="ARBA00022989"/>
    </source>
</evidence>
<feature type="transmembrane region" description="Helical" evidence="6">
    <location>
        <begin position="743"/>
        <end position="762"/>
    </location>
</feature>
<feature type="transmembrane region" description="Helical" evidence="6">
    <location>
        <begin position="280"/>
        <end position="301"/>
    </location>
</feature>
<feature type="transmembrane region" description="Helical" evidence="6">
    <location>
        <begin position="658"/>
        <end position="676"/>
    </location>
</feature>
<feature type="domain" description="Membrane transport protein MMPL" evidence="7">
    <location>
        <begin position="192"/>
        <end position="337"/>
    </location>
</feature>
<evidence type="ECO:0000256" key="5">
    <source>
        <dbReference type="ARBA" id="ARBA00023136"/>
    </source>
</evidence>
<feature type="transmembrane region" description="Helical" evidence="6">
    <location>
        <begin position="342"/>
        <end position="360"/>
    </location>
</feature>
<dbReference type="Gene3D" id="1.20.1640.10">
    <property type="entry name" value="Multidrug efflux transporter AcrB transmembrane domain"/>
    <property type="match status" value="1"/>
</dbReference>
<dbReference type="InterPro" id="IPR050545">
    <property type="entry name" value="Mycobact_MmpL"/>
</dbReference>
<evidence type="ECO:0000256" key="6">
    <source>
        <dbReference type="SAM" id="Phobius"/>
    </source>
</evidence>
<comment type="subcellular location">
    <subcellularLocation>
        <location evidence="1">Cell membrane</location>
        <topology evidence="1">Multi-pass membrane protein</topology>
    </subcellularLocation>
</comment>
<keyword evidence="3 6" id="KW-0812">Transmembrane</keyword>
<evidence type="ECO:0000313" key="8">
    <source>
        <dbReference type="EMBL" id="CAA0091613.1"/>
    </source>
</evidence>
<dbReference type="InterPro" id="IPR004869">
    <property type="entry name" value="MMPL_dom"/>
</dbReference>
<evidence type="ECO:0000256" key="2">
    <source>
        <dbReference type="ARBA" id="ARBA00022475"/>
    </source>
</evidence>
<feature type="transmembrane region" description="Helical" evidence="6">
    <location>
        <begin position="635"/>
        <end position="653"/>
    </location>
</feature>
<dbReference type="Proteomes" id="UP000435877">
    <property type="component" value="Unassembled WGS sequence"/>
</dbReference>
<feature type="transmembrane region" description="Helical" evidence="6">
    <location>
        <begin position="372"/>
        <end position="394"/>
    </location>
</feature>
<dbReference type="AlphaFoldDB" id="A0A5S9NME6"/>
<keyword evidence="4 6" id="KW-1133">Transmembrane helix</keyword>
<reference evidence="8 9" key="1">
    <citation type="submission" date="2019-11" db="EMBL/GenBank/DDBJ databases">
        <authorList>
            <person name="Holert J."/>
        </authorList>
    </citation>
    <scope>NUCLEOTIDE SEQUENCE [LARGE SCALE GENOMIC DNA]</scope>
    <source>
        <strain evidence="8">SB11_1A</strain>
    </source>
</reference>
<sequence length="783" mass="86421">MSSATSLMPKQRVFIATWFAILLCAAVFCIQYISKDQVFESNILGLLPSSISADFNQPTIAAIGVERKFIILVASNNTSPTTALNASIELQSKLTKLQSVDIDSHNGNELQRLKDFYRPYVNQLLTADWRHRLTIESPQNIAKKRYTELFSPAQPYHPHNIQIDPFNLAGDWFNKLLPSQEQFRASEIPSLKDGNQLWYIVSGKLNTSPFSPSKQQAITDTLKEFTLQNPDIKILKSGVIFHAAEAASLSKKEISTVGAGSILAIIILVIVVFRSSAALFAIITTLGISVLIGLTSCFLIFEKVHLITIAFGSTLLGLAVDYCFHFLIKYRQLNDAKLTGKRILRGLIFSAATSILAYIFQLISPLSGLQQIAVFMCSGLAAAAINIVVLSFYFHDSRSFSRSLNIFPKYIAPYYLKLAKAKRVTSLVLLIIFIILMTVVINKNGSDDIRNLNSSSQALLKSEVKVQTLLNFPDNQRYLKITAENSQELLNLSATVGHTLNNLGVPTPNANVIGLVLPSISQQQSDFSLIQEKIYGPHGALNELCKLLANDCSAWQLNNITFNPSLLLKNLPQDVKTLAPAFLMSQERETRILLPRNIPITQEFNEFVSSTAKIAYIDNVENLSRSLQLFRHETSLALGVFLITFSLIMLAIYRSNAFAPLITLGISITTSIALGASTGISLFHILALLLVIGLSVDTAVFYLELGLNSETWLAASLSTITSTLAFGLLALSEVPILHQFGSVVFTGLICTWLICPLIFYLFNVNIDHNTKNSPSLCNKEKLS</sequence>
<evidence type="ECO:0000313" key="9">
    <source>
        <dbReference type="Proteomes" id="UP000435877"/>
    </source>
</evidence>
<keyword evidence="5 6" id="KW-0472">Membrane</keyword>
<evidence type="ECO:0000256" key="3">
    <source>
        <dbReference type="ARBA" id="ARBA00022692"/>
    </source>
</evidence>
<accession>A0A5S9NME6</accession>
<dbReference type="OrthoDB" id="9780358at2"/>
<feature type="transmembrane region" description="Helical" evidence="6">
    <location>
        <begin position="307"/>
        <end position="330"/>
    </location>
</feature>
<proteinExistence type="predicted"/>
<dbReference type="PANTHER" id="PTHR33406:SF13">
    <property type="entry name" value="MEMBRANE PROTEIN YDFJ"/>
    <property type="match status" value="1"/>
</dbReference>
<dbReference type="Pfam" id="PF03176">
    <property type="entry name" value="MMPL"/>
    <property type="match status" value="1"/>
</dbReference>
<dbReference type="GO" id="GO:0005886">
    <property type="term" value="C:plasma membrane"/>
    <property type="evidence" value="ECO:0007669"/>
    <property type="project" value="UniProtKB-SubCell"/>
</dbReference>
<dbReference type="RefSeq" id="WP_159268759.1">
    <property type="nucleotide sequence ID" value="NZ_CACSIK010000001.1"/>
</dbReference>
<name>A0A5S9NME6_9GAMM</name>
<evidence type="ECO:0000259" key="7">
    <source>
        <dbReference type="Pfam" id="PF03176"/>
    </source>
</evidence>
<dbReference type="EMBL" id="CACSIK010000001">
    <property type="protein sequence ID" value="CAA0091613.1"/>
    <property type="molecule type" value="Genomic_DNA"/>
</dbReference>
<dbReference type="SUPFAM" id="SSF82866">
    <property type="entry name" value="Multidrug efflux transporter AcrB transmembrane domain"/>
    <property type="match status" value="2"/>
</dbReference>
<organism evidence="8 9">
    <name type="scientific">Zhongshania aliphaticivorans</name>
    <dbReference type="NCBI Taxonomy" id="1470434"/>
    <lineage>
        <taxon>Bacteria</taxon>
        <taxon>Pseudomonadati</taxon>
        <taxon>Pseudomonadota</taxon>
        <taxon>Gammaproteobacteria</taxon>
        <taxon>Cellvibrionales</taxon>
        <taxon>Spongiibacteraceae</taxon>
        <taxon>Zhongshania</taxon>
    </lineage>
</organism>
<feature type="transmembrane region" description="Helical" evidence="6">
    <location>
        <begin position="424"/>
        <end position="441"/>
    </location>
</feature>
<protein>
    <recommendedName>
        <fullName evidence="7">Membrane transport protein MMPL domain-containing protein</fullName>
    </recommendedName>
</protein>
<gene>
    <name evidence="8" type="ORF">IHBHHGIJ_02179</name>
</gene>
<keyword evidence="9" id="KW-1185">Reference proteome</keyword>
<feature type="transmembrane region" description="Helical" evidence="6">
    <location>
        <begin position="682"/>
        <end position="705"/>
    </location>
</feature>
<feature type="transmembrane region" description="Helical" evidence="6">
    <location>
        <begin position="712"/>
        <end position="731"/>
    </location>
</feature>
<evidence type="ECO:0000256" key="1">
    <source>
        <dbReference type="ARBA" id="ARBA00004651"/>
    </source>
</evidence>
<feature type="transmembrane region" description="Helical" evidence="6">
    <location>
        <begin position="254"/>
        <end position="273"/>
    </location>
</feature>
<dbReference type="PANTHER" id="PTHR33406">
    <property type="entry name" value="MEMBRANE PROTEIN MJ1562-RELATED"/>
    <property type="match status" value="1"/>
</dbReference>
<keyword evidence="2" id="KW-1003">Cell membrane</keyword>